<dbReference type="Proteomes" id="UP000006039">
    <property type="component" value="Unassembled WGS sequence"/>
</dbReference>
<reference evidence="3" key="4">
    <citation type="journal article" date="2015" name="G3 (Bethesda)">
        <title>Genome sequences of three phytopathogenic species of the Magnaporthaceae family of fungi.</title>
        <authorList>
            <person name="Okagaki L.H."/>
            <person name="Nunes C.C."/>
            <person name="Sailsbery J."/>
            <person name="Clay B."/>
            <person name="Brown D."/>
            <person name="John T."/>
            <person name="Oh Y."/>
            <person name="Young N."/>
            <person name="Fitzgerald M."/>
            <person name="Haas B.J."/>
            <person name="Zeng Q."/>
            <person name="Young S."/>
            <person name="Adiconis X."/>
            <person name="Fan L."/>
            <person name="Levin J.Z."/>
            <person name="Mitchell T.K."/>
            <person name="Okubara P.A."/>
            <person name="Farman M.L."/>
            <person name="Kohn L.M."/>
            <person name="Birren B."/>
            <person name="Ma L.-J."/>
            <person name="Dean R.A."/>
        </authorList>
    </citation>
    <scope>NUCLEOTIDE SEQUENCE</scope>
    <source>
        <strain evidence="3">R3-111a-1</strain>
    </source>
</reference>
<feature type="region of interest" description="Disordered" evidence="1">
    <location>
        <begin position="19"/>
        <end position="77"/>
    </location>
</feature>
<reference evidence="4" key="1">
    <citation type="submission" date="2010-07" db="EMBL/GenBank/DDBJ databases">
        <title>The genome sequence of Gaeumannomyces graminis var. tritici strain R3-111a-1.</title>
        <authorList>
            <consortium name="The Broad Institute Genome Sequencing Platform"/>
            <person name="Ma L.-J."/>
            <person name="Dead R."/>
            <person name="Young S."/>
            <person name="Zeng Q."/>
            <person name="Koehrsen M."/>
            <person name="Alvarado L."/>
            <person name="Berlin A."/>
            <person name="Chapman S.B."/>
            <person name="Chen Z."/>
            <person name="Freedman E."/>
            <person name="Gellesch M."/>
            <person name="Goldberg J."/>
            <person name="Griggs A."/>
            <person name="Gujja S."/>
            <person name="Heilman E.R."/>
            <person name="Heiman D."/>
            <person name="Hepburn T."/>
            <person name="Howarth C."/>
            <person name="Jen D."/>
            <person name="Larson L."/>
            <person name="Mehta T."/>
            <person name="Neiman D."/>
            <person name="Pearson M."/>
            <person name="Roberts A."/>
            <person name="Saif S."/>
            <person name="Shea T."/>
            <person name="Shenoy N."/>
            <person name="Sisk P."/>
            <person name="Stolte C."/>
            <person name="Sykes S."/>
            <person name="Walk T."/>
            <person name="White J."/>
            <person name="Yandava C."/>
            <person name="Haas B."/>
            <person name="Nusbaum C."/>
            <person name="Birren B."/>
        </authorList>
    </citation>
    <scope>NUCLEOTIDE SEQUENCE [LARGE SCALE GENOMIC DNA]</scope>
    <source>
        <strain evidence="4">R3-111a-1</strain>
    </source>
</reference>
<dbReference type="AlphaFoldDB" id="J3PEL2"/>
<reference evidence="2" key="3">
    <citation type="submission" date="2010-09" db="EMBL/GenBank/DDBJ databases">
        <title>Annotation of Gaeumannomyces graminis var. tritici R3-111a-1.</title>
        <authorList>
            <consortium name="The Broad Institute Genome Sequencing Platform"/>
            <person name="Ma L.-J."/>
            <person name="Dead R."/>
            <person name="Young S.K."/>
            <person name="Zeng Q."/>
            <person name="Gargeya S."/>
            <person name="Fitzgerald M."/>
            <person name="Haas B."/>
            <person name="Abouelleil A."/>
            <person name="Alvarado L."/>
            <person name="Arachchi H.M."/>
            <person name="Berlin A."/>
            <person name="Brown A."/>
            <person name="Chapman S.B."/>
            <person name="Chen Z."/>
            <person name="Dunbar C."/>
            <person name="Freedman E."/>
            <person name="Gearin G."/>
            <person name="Gellesch M."/>
            <person name="Goldberg J."/>
            <person name="Griggs A."/>
            <person name="Gujja S."/>
            <person name="Heiman D."/>
            <person name="Howarth C."/>
            <person name="Larson L."/>
            <person name="Lui A."/>
            <person name="MacDonald P.J.P."/>
            <person name="Mehta T."/>
            <person name="Montmayeur A."/>
            <person name="Murphy C."/>
            <person name="Neiman D."/>
            <person name="Pearson M."/>
            <person name="Priest M."/>
            <person name="Roberts A."/>
            <person name="Saif S."/>
            <person name="Shea T."/>
            <person name="Shenoy N."/>
            <person name="Sisk P."/>
            <person name="Stolte C."/>
            <person name="Sykes S."/>
            <person name="Yandava C."/>
            <person name="Wortman J."/>
            <person name="Nusbaum C."/>
            <person name="Birren B."/>
        </authorList>
    </citation>
    <scope>NUCLEOTIDE SEQUENCE</scope>
    <source>
        <strain evidence="2">R3-111a-1</strain>
    </source>
</reference>
<evidence type="ECO:0000313" key="3">
    <source>
        <dbReference type="EnsemblFungi" id="EJT70920"/>
    </source>
</evidence>
<dbReference type="EMBL" id="GL385401">
    <property type="protein sequence ID" value="EJT70920.1"/>
    <property type="molecule type" value="Genomic_DNA"/>
</dbReference>
<dbReference type="HOGENOM" id="CLU_1917205_0_0_1"/>
<dbReference type="GeneID" id="20352401"/>
<proteinExistence type="predicted"/>
<keyword evidence="4" id="KW-1185">Reference proteome</keyword>
<gene>
    <name evidence="3" type="primary">20352401</name>
    <name evidence="2" type="ORF">GGTG_11943</name>
</gene>
<protein>
    <submittedName>
        <fullName evidence="2 3">Uncharacterized protein</fullName>
    </submittedName>
</protein>
<dbReference type="RefSeq" id="XP_009228098.1">
    <property type="nucleotide sequence ID" value="XM_009229834.1"/>
</dbReference>
<dbReference type="VEuPathDB" id="FungiDB:GGTG_11943"/>
<reference evidence="3" key="5">
    <citation type="submission" date="2018-04" db="UniProtKB">
        <authorList>
            <consortium name="EnsemblFungi"/>
        </authorList>
    </citation>
    <scope>IDENTIFICATION</scope>
    <source>
        <strain evidence="3">R3-111a-1</strain>
    </source>
</reference>
<sequence>MPVSKMKGLRALRLVSQKLNNAAPRTETLPQPPALPEASKGKRLLPTTQPKPMLPAQRRHHRHHHPTLENMPHASSPTPLLALADSLCWTSSMGLGKVEGGEEDAQRQGSRRGIPRALVTSMKLLCLPPSPT</sequence>
<organism evidence="2">
    <name type="scientific">Gaeumannomyces tritici (strain R3-111a-1)</name>
    <name type="common">Wheat and barley take-all root rot fungus</name>
    <name type="synonym">Gaeumannomyces graminis var. tritici</name>
    <dbReference type="NCBI Taxonomy" id="644352"/>
    <lineage>
        <taxon>Eukaryota</taxon>
        <taxon>Fungi</taxon>
        <taxon>Dikarya</taxon>
        <taxon>Ascomycota</taxon>
        <taxon>Pezizomycotina</taxon>
        <taxon>Sordariomycetes</taxon>
        <taxon>Sordariomycetidae</taxon>
        <taxon>Magnaporthales</taxon>
        <taxon>Magnaporthaceae</taxon>
        <taxon>Gaeumannomyces</taxon>
    </lineage>
</organism>
<evidence type="ECO:0000313" key="2">
    <source>
        <dbReference type="EMBL" id="EJT70920.1"/>
    </source>
</evidence>
<evidence type="ECO:0000313" key="4">
    <source>
        <dbReference type="Proteomes" id="UP000006039"/>
    </source>
</evidence>
<dbReference type="EnsemblFungi" id="EJT70920">
    <property type="protein sequence ID" value="EJT70920"/>
    <property type="gene ID" value="GGTG_11943"/>
</dbReference>
<name>J3PEL2_GAET3</name>
<reference evidence="2" key="2">
    <citation type="submission" date="2010-07" db="EMBL/GenBank/DDBJ databases">
        <authorList>
            <consortium name="The Broad Institute Genome Sequencing Platform"/>
            <consortium name="Broad Institute Genome Sequencing Center for Infectious Disease"/>
            <person name="Ma L.-J."/>
            <person name="Dead R."/>
            <person name="Young S."/>
            <person name="Zeng Q."/>
            <person name="Koehrsen M."/>
            <person name="Alvarado L."/>
            <person name="Berlin A."/>
            <person name="Chapman S.B."/>
            <person name="Chen Z."/>
            <person name="Freedman E."/>
            <person name="Gellesch M."/>
            <person name="Goldberg J."/>
            <person name="Griggs A."/>
            <person name="Gujja S."/>
            <person name="Heilman E.R."/>
            <person name="Heiman D."/>
            <person name="Hepburn T."/>
            <person name="Howarth C."/>
            <person name="Jen D."/>
            <person name="Larson L."/>
            <person name="Mehta T."/>
            <person name="Neiman D."/>
            <person name="Pearson M."/>
            <person name="Roberts A."/>
            <person name="Saif S."/>
            <person name="Shea T."/>
            <person name="Shenoy N."/>
            <person name="Sisk P."/>
            <person name="Stolte C."/>
            <person name="Sykes S."/>
            <person name="Walk T."/>
            <person name="White J."/>
            <person name="Yandava C."/>
            <person name="Haas B."/>
            <person name="Nusbaum C."/>
            <person name="Birren B."/>
        </authorList>
    </citation>
    <scope>NUCLEOTIDE SEQUENCE</scope>
    <source>
        <strain evidence="2">R3-111a-1</strain>
    </source>
</reference>
<accession>J3PEL2</accession>
<evidence type="ECO:0000256" key="1">
    <source>
        <dbReference type="SAM" id="MobiDB-lite"/>
    </source>
</evidence>